<proteinExistence type="inferred from homology"/>
<comment type="similarity">
    <text evidence="2 6">Belongs to the dTDP-4-dehydrorhamnose reductase family.</text>
</comment>
<name>A0A518CJ91_9PLAN</name>
<dbReference type="AlphaFoldDB" id="A0A518CJ91"/>
<reference evidence="8 9" key="1">
    <citation type="submission" date="2019-02" db="EMBL/GenBank/DDBJ databases">
        <title>Deep-cultivation of Planctomycetes and their phenomic and genomic characterization uncovers novel biology.</title>
        <authorList>
            <person name="Wiegand S."/>
            <person name="Jogler M."/>
            <person name="Boedeker C."/>
            <person name="Pinto D."/>
            <person name="Vollmers J."/>
            <person name="Rivas-Marin E."/>
            <person name="Kohn T."/>
            <person name="Peeters S.H."/>
            <person name="Heuer A."/>
            <person name="Rast P."/>
            <person name="Oberbeckmann S."/>
            <person name="Bunk B."/>
            <person name="Jeske O."/>
            <person name="Meyerdierks A."/>
            <person name="Storesund J.E."/>
            <person name="Kallscheuer N."/>
            <person name="Luecker S."/>
            <person name="Lage O.M."/>
            <person name="Pohl T."/>
            <person name="Merkel B.J."/>
            <person name="Hornburger P."/>
            <person name="Mueller R.-W."/>
            <person name="Bruemmer F."/>
            <person name="Labrenz M."/>
            <person name="Spormann A.M."/>
            <person name="Op den Camp H."/>
            <person name="Overmann J."/>
            <person name="Amann R."/>
            <person name="Jetten M.S.M."/>
            <person name="Mascher T."/>
            <person name="Medema M.H."/>
            <person name="Devos D.P."/>
            <person name="Kaster A.-K."/>
            <person name="Ovreas L."/>
            <person name="Rohde M."/>
            <person name="Galperin M.Y."/>
            <person name="Jogler C."/>
        </authorList>
    </citation>
    <scope>NUCLEOTIDE SEQUENCE [LARGE SCALE GENOMIC DNA]</scope>
    <source>
        <strain evidence="8 9">Pla110</strain>
    </source>
</reference>
<evidence type="ECO:0000256" key="4">
    <source>
        <dbReference type="ARBA" id="ARBA00017099"/>
    </source>
</evidence>
<dbReference type="PROSITE" id="PS51257">
    <property type="entry name" value="PROKAR_LIPOPROTEIN"/>
    <property type="match status" value="1"/>
</dbReference>
<dbReference type="GO" id="GO:0008831">
    <property type="term" value="F:dTDP-4-dehydrorhamnose reductase activity"/>
    <property type="evidence" value="ECO:0007669"/>
    <property type="project" value="UniProtKB-EC"/>
</dbReference>
<organism evidence="8 9">
    <name type="scientific">Polystyrenella longa</name>
    <dbReference type="NCBI Taxonomy" id="2528007"/>
    <lineage>
        <taxon>Bacteria</taxon>
        <taxon>Pseudomonadati</taxon>
        <taxon>Planctomycetota</taxon>
        <taxon>Planctomycetia</taxon>
        <taxon>Planctomycetales</taxon>
        <taxon>Planctomycetaceae</taxon>
        <taxon>Polystyrenella</taxon>
    </lineage>
</organism>
<dbReference type="InterPro" id="IPR029903">
    <property type="entry name" value="RmlD-like-bd"/>
</dbReference>
<dbReference type="SUPFAM" id="SSF51735">
    <property type="entry name" value="NAD(P)-binding Rossmann-fold domains"/>
    <property type="match status" value="1"/>
</dbReference>
<keyword evidence="6" id="KW-0521">NADP</keyword>
<dbReference type="GO" id="GO:0019305">
    <property type="term" value="P:dTDP-rhamnose biosynthetic process"/>
    <property type="evidence" value="ECO:0007669"/>
    <property type="project" value="UniProtKB-UniPathway"/>
</dbReference>
<evidence type="ECO:0000313" key="8">
    <source>
        <dbReference type="EMBL" id="QDU79254.1"/>
    </source>
</evidence>
<dbReference type="PANTHER" id="PTHR10491:SF4">
    <property type="entry name" value="METHIONINE ADENOSYLTRANSFERASE 2 SUBUNIT BETA"/>
    <property type="match status" value="1"/>
</dbReference>
<evidence type="ECO:0000256" key="2">
    <source>
        <dbReference type="ARBA" id="ARBA00010944"/>
    </source>
</evidence>
<dbReference type="KEGG" id="plon:Pla110_09600"/>
<evidence type="ECO:0000256" key="1">
    <source>
        <dbReference type="ARBA" id="ARBA00004781"/>
    </source>
</evidence>
<gene>
    <name evidence="8" type="primary">rmlD</name>
    <name evidence="8" type="ORF">Pla110_09600</name>
</gene>
<protein>
    <recommendedName>
        <fullName evidence="4 6">dTDP-4-dehydrorhamnose reductase</fullName>
        <ecNumber evidence="3 6">1.1.1.133</ecNumber>
    </recommendedName>
</protein>
<dbReference type="RefSeq" id="WP_144993713.1">
    <property type="nucleotide sequence ID" value="NZ_CP036281.1"/>
</dbReference>
<dbReference type="UniPathway" id="UPA00124"/>
<dbReference type="PANTHER" id="PTHR10491">
    <property type="entry name" value="DTDP-4-DEHYDRORHAMNOSE REDUCTASE"/>
    <property type="match status" value="1"/>
</dbReference>
<accession>A0A518CJ91</accession>
<dbReference type="Pfam" id="PF04321">
    <property type="entry name" value="RmlD_sub_bind"/>
    <property type="match status" value="1"/>
</dbReference>
<dbReference type="EMBL" id="CP036281">
    <property type="protein sequence ID" value="QDU79254.1"/>
    <property type="molecule type" value="Genomic_DNA"/>
</dbReference>
<comment type="function">
    <text evidence="6">Catalyzes the reduction of dTDP-6-deoxy-L-lyxo-4-hexulose to yield dTDP-L-rhamnose.</text>
</comment>
<dbReference type="InterPro" id="IPR005913">
    <property type="entry name" value="dTDP_dehydrorham_reduct"/>
</dbReference>
<dbReference type="InterPro" id="IPR036291">
    <property type="entry name" value="NAD(P)-bd_dom_sf"/>
</dbReference>
<keyword evidence="6 8" id="KW-0560">Oxidoreductase</keyword>
<evidence type="ECO:0000256" key="3">
    <source>
        <dbReference type="ARBA" id="ARBA00012929"/>
    </source>
</evidence>
<dbReference type="OrthoDB" id="9803892at2"/>
<comment type="catalytic activity">
    <reaction evidence="5">
        <text>dTDP-beta-L-rhamnose + NADP(+) = dTDP-4-dehydro-beta-L-rhamnose + NADPH + H(+)</text>
        <dbReference type="Rhea" id="RHEA:21796"/>
        <dbReference type="ChEBI" id="CHEBI:15378"/>
        <dbReference type="ChEBI" id="CHEBI:57510"/>
        <dbReference type="ChEBI" id="CHEBI:57783"/>
        <dbReference type="ChEBI" id="CHEBI:58349"/>
        <dbReference type="ChEBI" id="CHEBI:62830"/>
        <dbReference type="EC" id="1.1.1.133"/>
    </reaction>
</comment>
<evidence type="ECO:0000256" key="5">
    <source>
        <dbReference type="ARBA" id="ARBA00048200"/>
    </source>
</evidence>
<comment type="pathway">
    <text evidence="1 6">Carbohydrate biosynthesis; dTDP-L-rhamnose biosynthesis.</text>
</comment>
<evidence type="ECO:0000313" key="9">
    <source>
        <dbReference type="Proteomes" id="UP000317178"/>
    </source>
</evidence>
<keyword evidence="9" id="KW-1185">Reference proteome</keyword>
<dbReference type="NCBIfam" id="TIGR01214">
    <property type="entry name" value="rmlD"/>
    <property type="match status" value="1"/>
</dbReference>
<dbReference type="GO" id="GO:0005829">
    <property type="term" value="C:cytosol"/>
    <property type="evidence" value="ECO:0007669"/>
    <property type="project" value="TreeGrafter"/>
</dbReference>
<dbReference type="Gene3D" id="3.90.25.10">
    <property type="entry name" value="UDP-galactose 4-epimerase, domain 1"/>
    <property type="match status" value="1"/>
</dbReference>
<feature type="domain" description="RmlD-like substrate binding" evidence="7">
    <location>
        <begin position="1"/>
        <end position="281"/>
    </location>
</feature>
<dbReference type="Gene3D" id="3.40.50.720">
    <property type="entry name" value="NAD(P)-binding Rossmann-like Domain"/>
    <property type="match status" value="1"/>
</dbReference>
<dbReference type="EC" id="1.1.1.133" evidence="3 6"/>
<sequence length="291" mass="32309">MRILILGANGQLGTACSQVFKEHTLTQWTREDLDLVKLPDIETKLAEAEPELIINCAAHNQVDKAEHEPGLAYVVNALGPRRVAFYCQTHHIPLVHVSTDYVFGMDGDHSTPFTEEDKPGPLSAYATSKLAGEYFVRNECDQHFVIRTCGLFGPTRLEGKGNFVETMLELAADQKALTVVNDQHCTPTYAFDLAVAISKLIETEAYGLYHATNHGATTWYDFALEIFKCANIDIEVKPITSAQFSRPAKRPGYSLLDCSKLKSVIGTNLPDWQQGLLDYLDLRAQHAPSEP</sequence>
<dbReference type="Proteomes" id="UP000317178">
    <property type="component" value="Chromosome"/>
</dbReference>
<evidence type="ECO:0000256" key="6">
    <source>
        <dbReference type="RuleBase" id="RU364082"/>
    </source>
</evidence>
<evidence type="ECO:0000259" key="7">
    <source>
        <dbReference type="Pfam" id="PF04321"/>
    </source>
</evidence>
<dbReference type="CDD" id="cd05254">
    <property type="entry name" value="dTDP_HR_like_SDR_e"/>
    <property type="match status" value="1"/>
</dbReference>